<name>A0A538SMV3_UNCEI</name>
<evidence type="ECO:0000256" key="7">
    <source>
        <dbReference type="HAMAP-Rule" id="MF_00484"/>
    </source>
</evidence>
<dbReference type="NCBIfam" id="TIGR02095">
    <property type="entry name" value="glgA"/>
    <property type="match status" value="1"/>
</dbReference>
<dbReference type="GO" id="GO:0004373">
    <property type="term" value="F:alpha-1,4-glucan glucosyltransferase (UDP-glucose donor) activity"/>
    <property type="evidence" value="ECO:0007669"/>
    <property type="project" value="InterPro"/>
</dbReference>
<dbReference type="Pfam" id="PF00534">
    <property type="entry name" value="Glycos_transf_1"/>
    <property type="match status" value="1"/>
</dbReference>
<evidence type="ECO:0000313" key="10">
    <source>
        <dbReference type="EMBL" id="TMQ52706.1"/>
    </source>
</evidence>
<dbReference type="HAMAP" id="MF_00484">
    <property type="entry name" value="Glycogen_synth"/>
    <property type="match status" value="1"/>
</dbReference>
<gene>
    <name evidence="7" type="primary">glgA</name>
    <name evidence="10" type="ORF">E6K73_02415</name>
</gene>
<dbReference type="InterPro" id="IPR013534">
    <property type="entry name" value="Starch_synth_cat_dom"/>
</dbReference>
<comment type="caution">
    <text evidence="10">The sequence shown here is derived from an EMBL/GenBank/DDBJ whole genome shotgun (WGS) entry which is preliminary data.</text>
</comment>
<evidence type="ECO:0000256" key="2">
    <source>
        <dbReference type="ARBA" id="ARBA00002764"/>
    </source>
</evidence>
<proteinExistence type="inferred from homology"/>
<evidence type="ECO:0000256" key="5">
    <source>
        <dbReference type="ARBA" id="ARBA00022679"/>
    </source>
</evidence>
<dbReference type="UniPathway" id="UPA00164"/>
<dbReference type="Pfam" id="PF08323">
    <property type="entry name" value="Glyco_transf_5"/>
    <property type="match status" value="1"/>
</dbReference>
<feature type="binding site" evidence="7">
    <location>
        <position position="20"/>
    </location>
    <ligand>
        <name>ADP-alpha-D-glucose</name>
        <dbReference type="ChEBI" id="CHEBI:57498"/>
    </ligand>
</feature>
<reference evidence="10 11" key="1">
    <citation type="journal article" date="2019" name="Nat. Microbiol.">
        <title>Mediterranean grassland soil C-N compound turnover is dependent on rainfall and depth, and is mediated by genomically divergent microorganisms.</title>
        <authorList>
            <person name="Diamond S."/>
            <person name="Andeer P.F."/>
            <person name="Li Z."/>
            <person name="Crits-Christoph A."/>
            <person name="Burstein D."/>
            <person name="Anantharaman K."/>
            <person name="Lane K.R."/>
            <person name="Thomas B.C."/>
            <person name="Pan C."/>
            <person name="Northen T.R."/>
            <person name="Banfield J.F."/>
        </authorList>
    </citation>
    <scope>NUCLEOTIDE SEQUENCE [LARGE SCALE GENOMIC DNA]</scope>
    <source>
        <strain evidence="10">WS_3</strain>
    </source>
</reference>
<keyword evidence="5 7" id="KW-0808">Transferase</keyword>
<evidence type="ECO:0000256" key="1">
    <source>
        <dbReference type="ARBA" id="ARBA00001478"/>
    </source>
</evidence>
<dbReference type="EC" id="2.4.1.21" evidence="7"/>
<protein>
    <recommendedName>
        <fullName evidence="7">Glycogen synthase</fullName>
        <ecNumber evidence="7">2.4.1.21</ecNumber>
    </recommendedName>
    <alternativeName>
        <fullName evidence="7">Starch [bacterial glycogen] synthase</fullName>
    </alternativeName>
</protein>
<dbReference type="PANTHER" id="PTHR45825">
    <property type="entry name" value="GRANULE-BOUND STARCH SYNTHASE 1, CHLOROPLASTIC/AMYLOPLASTIC"/>
    <property type="match status" value="1"/>
</dbReference>
<dbReference type="Gene3D" id="3.40.50.2000">
    <property type="entry name" value="Glycogen Phosphorylase B"/>
    <property type="match status" value="2"/>
</dbReference>
<comment type="function">
    <text evidence="2 7">Synthesizes alpha-1,4-glucan chains using ADP-glucose.</text>
</comment>
<evidence type="ECO:0000256" key="3">
    <source>
        <dbReference type="ARBA" id="ARBA00010281"/>
    </source>
</evidence>
<keyword evidence="6 7" id="KW-0320">Glycogen biosynthesis</keyword>
<comment type="similarity">
    <text evidence="3 7">Belongs to the glycosyltransferase 1 family. Bacterial/plant glycogen synthase subfamily.</text>
</comment>
<evidence type="ECO:0000259" key="9">
    <source>
        <dbReference type="Pfam" id="PF08323"/>
    </source>
</evidence>
<sequence>MSGRRWSIAHLASEMGPLVKVGGLADVVGALSSEQARRGHRVTVAIPAYRTLQVPHEWQRRTLEDGGVPWGMGREPASFELCVPEAGPRVLLVGHAGERQFFDRPGVYDDPKSGQGYADNAERFLFFARAALEGLTRLGEPIDILHGHDHQAAWALCLARTHEPCVQAFRDTATVFTVHNLGYQGIHDPWVLGLVGIGIELFYPSGPFEYWGRVNYMKVGLVFADMISTVSPRYAQEIQSSGEFGCGLEGVLARRGDDLRGILNGIDDGEWDPARDAHLPHRYDLAEIEKKLMNTRLLARECGFPREPSWPLIGMISRLTEQKGFDLIEQARQDLVRLEARFVLLGTGQPRYQDLLRRLAVDHPERFHYRAAHDEAFAHGIEGGCNLFLMPSRYEPCGLNQMYSLRYGTPPVVRAVGGLADTVEEFDPLTGQGTGFLFQRFDPDEMIGALRRALAIHRQPALWRTLQRNGMSHDFSWRKSADRYDELYEEARERVASGRAITLEAARSMI</sequence>
<dbReference type="SUPFAM" id="SSF53756">
    <property type="entry name" value="UDP-Glycosyltransferase/glycogen phosphorylase"/>
    <property type="match status" value="1"/>
</dbReference>
<dbReference type="CDD" id="cd03791">
    <property type="entry name" value="GT5_Glycogen_synthase_DULL1-like"/>
    <property type="match status" value="1"/>
</dbReference>
<evidence type="ECO:0000313" key="11">
    <source>
        <dbReference type="Proteomes" id="UP000320184"/>
    </source>
</evidence>
<dbReference type="InterPro" id="IPR011835">
    <property type="entry name" value="GS/SS"/>
</dbReference>
<evidence type="ECO:0000256" key="6">
    <source>
        <dbReference type="ARBA" id="ARBA00023056"/>
    </source>
</evidence>
<feature type="domain" description="Glycosyl transferase family 1" evidence="8">
    <location>
        <begin position="311"/>
        <end position="455"/>
    </location>
</feature>
<dbReference type="GO" id="GO:0005978">
    <property type="term" value="P:glycogen biosynthetic process"/>
    <property type="evidence" value="ECO:0007669"/>
    <property type="project" value="UniProtKB-UniRule"/>
</dbReference>
<organism evidence="10 11">
    <name type="scientific">Eiseniibacteriota bacterium</name>
    <dbReference type="NCBI Taxonomy" id="2212470"/>
    <lineage>
        <taxon>Bacteria</taxon>
        <taxon>Candidatus Eiseniibacteriota</taxon>
    </lineage>
</organism>
<dbReference type="AlphaFoldDB" id="A0A538SMV3"/>
<evidence type="ECO:0000256" key="4">
    <source>
        <dbReference type="ARBA" id="ARBA00022676"/>
    </source>
</evidence>
<accession>A0A538SMV3</accession>
<dbReference type="PANTHER" id="PTHR45825:SF11">
    <property type="entry name" value="ALPHA AMYLASE DOMAIN-CONTAINING PROTEIN"/>
    <property type="match status" value="1"/>
</dbReference>
<dbReference type="GO" id="GO:0009011">
    <property type="term" value="F:alpha-1,4-glucan glucosyltransferase (ADP-glucose donor) activity"/>
    <property type="evidence" value="ECO:0007669"/>
    <property type="project" value="UniProtKB-UniRule"/>
</dbReference>
<dbReference type="Proteomes" id="UP000320184">
    <property type="component" value="Unassembled WGS sequence"/>
</dbReference>
<dbReference type="EMBL" id="VBOT01000029">
    <property type="protein sequence ID" value="TMQ52706.1"/>
    <property type="molecule type" value="Genomic_DNA"/>
</dbReference>
<keyword evidence="4 7" id="KW-0328">Glycosyltransferase</keyword>
<comment type="catalytic activity">
    <reaction evidence="1 7">
        <text>[(1-&gt;4)-alpha-D-glucosyl](n) + ADP-alpha-D-glucose = [(1-&gt;4)-alpha-D-glucosyl](n+1) + ADP + H(+)</text>
        <dbReference type="Rhea" id="RHEA:18189"/>
        <dbReference type="Rhea" id="RHEA-COMP:9584"/>
        <dbReference type="Rhea" id="RHEA-COMP:9587"/>
        <dbReference type="ChEBI" id="CHEBI:15378"/>
        <dbReference type="ChEBI" id="CHEBI:15444"/>
        <dbReference type="ChEBI" id="CHEBI:57498"/>
        <dbReference type="ChEBI" id="CHEBI:456216"/>
        <dbReference type="EC" id="2.4.1.21"/>
    </reaction>
</comment>
<dbReference type="InterPro" id="IPR001296">
    <property type="entry name" value="Glyco_trans_1"/>
</dbReference>
<comment type="pathway">
    <text evidence="7">Glycan biosynthesis; glycogen biosynthesis.</text>
</comment>
<feature type="domain" description="Starch synthase catalytic" evidence="9">
    <location>
        <begin position="8"/>
        <end position="253"/>
    </location>
</feature>
<evidence type="ECO:0000259" key="8">
    <source>
        <dbReference type="Pfam" id="PF00534"/>
    </source>
</evidence>